<evidence type="ECO:0000313" key="1">
    <source>
        <dbReference type="EMBL" id="RPD60242.1"/>
    </source>
</evidence>
<keyword evidence="2" id="KW-1185">Reference proteome</keyword>
<dbReference type="EMBL" id="ML122266">
    <property type="protein sequence ID" value="RPD60242.1"/>
    <property type="molecule type" value="Genomic_DNA"/>
</dbReference>
<dbReference type="AlphaFoldDB" id="A0A5C2S8W8"/>
<gene>
    <name evidence="1" type="ORF">L227DRAFT_96449</name>
</gene>
<accession>A0A5C2S8W8</accession>
<proteinExistence type="predicted"/>
<name>A0A5C2S8W8_9APHY</name>
<organism evidence="1 2">
    <name type="scientific">Lentinus tigrinus ALCF2SS1-6</name>
    <dbReference type="NCBI Taxonomy" id="1328759"/>
    <lineage>
        <taxon>Eukaryota</taxon>
        <taxon>Fungi</taxon>
        <taxon>Dikarya</taxon>
        <taxon>Basidiomycota</taxon>
        <taxon>Agaricomycotina</taxon>
        <taxon>Agaricomycetes</taxon>
        <taxon>Polyporales</taxon>
        <taxon>Polyporaceae</taxon>
        <taxon>Lentinus</taxon>
    </lineage>
</organism>
<evidence type="ECO:0000313" key="2">
    <source>
        <dbReference type="Proteomes" id="UP000313359"/>
    </source>
</evidence>
<sequence length="169" mass="19263">MKEQACISPGAVKAMQAIAEVDAAMHRVREWREGIDKEIQKRKEHTMKFFAGKRRCSCPDHGIGTATIAERACHSGRGAPQVAGRVLIGTGRRPKTSFGSWIRGEGRFWRRIRKRHAVQWRRLGTARRGSVEISSRVRCQRKPLIPPRRVSLRLSHFRREPTCKPGTMS</sequence>
<dbReference type="Proteomes" id="UP000313359">
    <property type="component" value="Unassembled WGS sequence"/>
</dbReference>
<protein>
    <submittedName>
        <fullName evidence="1">Uncharacterized protein</fullName>
    </submittedName>
</protein>
<reference evidence="1" key="1">
    <citation type="journal article" date="2018" name="Genome Biol. Evol.">
        <title>Genomics and development of Lentinus tigrinus, a white-rot wood-decaying mushroom with dimorphic fruiting bodies.</title>
        <authorList>
            <person name="Wu B."/>
            <person name="Xu Z."/>
            <person name="Knudson A."/>
            <person name="Carlson A."/>
            <person name="Chen N."/>
            <person name="Kovaka S."/>
            <person name="LaButti K."/>
            <person name="Lipzen A."/>
            <person name="Pennachio C."/>
            <person name="Riley R."/>
            <person name="Schakwitz W."/>
            <person name="Umezawa K."/>
            <person name="Ohm R.A."/>
            <person name="Grigoriev I.V."/>
            <person name="Nagy L.G."/>
            <person name="Gibbons J."/>
            <person name="Hibbett D."/>
        </authorList>
    </citation>
    <scope>NUCLEOTIDE SEQUENCE [LARGE SCALE GENOMIC DNA]</scope>
    <source>
        <strain evidence="1">ALCF2SS1-6</strain>
    </source>
</reference>